<dbReference type="AlphaFoldDB" id="A0ABD2ASU3"/>
<evidence type="ECO:0000313" key="2">
    <source>
        <dbReference type="Proteomes" id="UP001607303"/>
    </source>
</evidence>
<organism evidence="1 2">
    <name type="scientific">Vespula maculifrons</name>
    <name type="common">Eastern yellow jacket</name>
    <name type="synonym">Wasp</name>
    <dbReference type="NCBI Taxonomy" id="7453"/>
    <lineage>
        <taxon>Eukaryota</taxon>
        <taxon>Metazoa</taxon>
        <taxon>Ecdysozoa</taxon>
        <taxon>Arthropoda</taxon>
        <taxon>Hexapoda</taxon>
        <taxon>Insecta</taxon>
        <taxon>Pterygota</taxon>
        <taxon>Neoptera</taxon>
        <taxon>Endopterygota</taxon>
        <taxon>Hymenoptera</taxon>
        <taxon>Apocrita</taxon>
        <taxon>Aculeata</taxon>
        <taxon>Vespoidea</taxon>
        <taxon>Vespidae</taxon>
        <taxon>Vespinae</taxon>
        <taxon>Vespula</taxon>
    </lineage>
</organism>
<protein>
    <submittedName>
        <fullName evidence="1">PiggyBac transposable element-derived protein 4-like</fullName>
    </submittedName>
</protein>
<reference evidence="1 2" key="1">
    <citation type="journal article" date="2024" name="Ann. Entomol. Soc. Am.">
        <title>Genomic analyses of the southern and eastern yellowjacket wasps (Hymenoptera: Vespidae) reveal evolutionary signatures of social life.</title>
        <authorList>
            <person name="Catto M.A."/>
            <person name="Caine P.B."/>
            <person name="Orr S.E."/>
            <person name="Hunt B.G."/>
            <person name="Goodisman M.A.D."/>
        </authorList>
    </citation>
    <scope>NUCLEOTIDE SEQUENCE [LARGE SCALE GENOMIC DNA]</scope>
    <source>
        <strain evidence="1">232</strain>
        <tissue evidence="1">Head and thorax</tissue>
    </source>
</reference>
<keyword evidence="2" id="KW-1185">Reference proteome</keyword>
<dbReference type="EMBL" id="JAYRBN010000114">
    <property type="protein sequence ID" value="KAL2723570.1"/>
    <property type="molecule type" value="Genomic_DNA"/>
</dbReference>
<evidence type="ECO:0000313" key="1">
    <source>
        <dbReference type="EMBL" id="KAL2723570.1"/>
    </source>
</evidence>
<accession>A0ABD2ASU3</accession>
<gene>
    <name evidence="1" type="ORF">V1477_019421</name>
</gene>
<comment type="caution">
    <text evidence="1">The sequence shown here is derived from an EMBL/GenBank/DDBJ whole genome shotgun (WGS) entry which is preliminary data.</text>
</comment>
<dbReference type="Proteomes" id="UP001607303">
    <property type="component" value="Unassembled WGS sequence"/>
</dbReference>
<sequence>MYGTKNEISNLFFEVWYKFIQNSYHCYKPDAHVIIGEQLFSIKTRLKIRLASLVSTKYIINGFSYLRKNENRKSSVLLGGIRTKKA</sequence>
<name>A0ABD2ASU3_VESMC</name>
<proteinExistence type="predicted"/>